<protein>
    <submittedName>
        <fullName evidence="3">MFS transporter</fullName>
    </submittedName>
</protein>
<evidence type="ECO:0000256" key="2">
    <source>
        <dbReference type="SAM" id="Phobius"/>
    </source>
</evidence>
<dbReference type="OrthoDB" id="6074146at2"/>
<keyword evidence="2" id="KW-0812">Transmembrane</keyword>
<dbReference type="RefSeq" id="WP_025166248.1">
    <property type="nucleotide sequence ID" value="NZ_AWSQ01000004.1"/>
</dbReference>
<feature type="region of interest" description="Disordered" evidence="1">
    <location>
        <begin position="316"/>
        <end position="341"/>
    </location>
</feature>
<evidence type="ECO:0000313" key="4">
    <source>
        <dbReference type="Proteomes" id="UP000030063"/>
    </source>
</evidence>
<sequence>MAALLILGGLLLILSGLVWLVMRAFATSLLWGWTSLLPPLALLYVLQHWRSARQAVGLSALGLIPLIVGLTLLASQDSQRLEAILSLQWLKTEAQSPADLAIELRGELHGQPFTPQQGELIGGVLSLREGGDFFARREIVIRLVEPVDGVVRLDVLPDDVGPLPEVEVSWLLPEQDLPEARRLARGYTLHLNLTPLPPNKLAGDFHLVLPAKFKTTLSGKVELFSDGLRYHEGKVDRHVDSADTLAFIIKDYLQRRFVSRRVQLNELPPFTLPANSIELQIEAMIGGQLQKLPVLLNKSEADGWIVQGDRFAALPDITDTPAPDLSQAPNSTAEEQSRERVRRPLDRRLRFSLEALLRNPSRYQNLAMRVSTVRGSNAEGRFQGVDQDGRIVIRQRLSGQGAASYNLIPEEVSRIELLEP</sequence>
<keyword evidence="2" id="KW-0472">Membrane</keyword>
<accession>A0A0A1YGK8</accession>
<feature type="transmembrane region" description="Helical" evidence="2">
    <location>
        <begin position="30"/>
        <end position="46"/>
    </location>
</feature>
<dbReference type="AlphaFoldDB" id="A0A0A1YGK8"/>
<keyword evidence="4" id="KW-1185">Reference proteome</keyword>
<keyword evidence="2" id="KW-1133">Transmembrane helix</keyword>
<reference evidence="3 4" key="1">
    <citation type="journal article" date="2014" name="Genome Announc.">
        <title>Draft Genome Sequence of Petroleum Oil-Degrading Marine Bacterium Pseudomonas taeanensis Strain MS-3, Isolated from a Crude Oil-Contaminated Seashore.</title>
        <authorList>
            <person name="Lee S.Y."/>
            <person name="Kim S.H."/>
            <person name="Lee D.G."/>
            <person name="Shin S."/>
            <person name="Yun S.H."/>
            <person name="Choi C.W."/>
            <person name="Chung Y.H."/>
            <person name="Choi J.S."/>
            <person name="Kahng H.Y."/>
            <person name="Kim S.I."/>
        </authorList>
    </citation>
    <scope>NUCLEOTIDE SEQUENCE [LARGE SCALE GENOMIC DNA]</scope>
    <source>
        <strain evidence="3 4">MS-3</strain>
    </source>
</reference>
<evidence type="ECO:0000256" key="1">
    <source>
        <dbReference type="SAM" id="MobiDB-lite"/>
    </source>
</evidence>
<organism evidence="3 4">
    <name type="scientific">Pseudomonas taeanensis MS-3</name>
    <dbReference type="NCBI Taxonomy" id="1395571"/>
    <lineage>
        <taxon>Bacteria</taxon>
        <taxon>Pseudomonadati</taxon>
        <taxon>Pseudomonadota</taxon>
        <taxon>Gammaproteobacteria</taxon>
        <taxon>Pseudomonadales</taxon>
        <taxon>Pseudomonadaceae</taxon>
        <taxon>Pseudomonas</taxon>
    </lineage>
</organism>
<dbReference type="STRING" id="1395571.TMS3_0116170"/>
<comment type="caution">
    <text evidence="3">The sequence shown here is derived from an EMBL/GenBank/DDBJ whole genome shotgun (WGS) entry which is preliminary data.</text>
</comment>
<name>A0A0A1YGK8_9PSED</name>
<dbReference type="Proteomes" id="UP000030063">
    <property type="component" value="Unassembled WGS sequence"/>
</dbReference>
<gene>
    <name evidence="3" type="ORF">TMS3_0116170</name>
</gene>
<evidence type="ECO:0000313" key="3">
    <source>
        <dbReference type="EMBL" id="KFX69020.1"/>
    </source>
</evidence>
<dbReference type="eggNOG" id="ENOG50342HR">
    <property type="taxonomic scope" value="Bacteria"/>
</dbReference>
<proteinExistence type="predicted"/>
<dbReference type="EMBL" id="AWSQ01000004">
    <property type="protein sequence ID" value="KFX69020.1"/>
    <property type="molecule type" value="Genomic_DNA"/>
</dbReference>
<feature type="transmembrane region" description="Helical" evidence="2">
    <location>
        <begin position="55"/>
        <end position="74"/>
    </location>
</feature>